<dbReference type="Pfam" id="PF13181">
    <property type="entry name" value="TPR_8"/>
    <property type="match status" value="1"/>
</dbReference>
<dbReference type="Gene3D" id="1.25.40.10">
    <property type="entry name" value="Tetratricopeptide repeat domain"/>
    <property type="match status" value="2"/>
</dbReference>
<keyword evidence="1" id="KW-0677">Repeat</keyword>
<dbReference type="SUPFAM" id="SSF48452">
    <property type="entry name" value="TPR-like"/>
    <property type="match status" value="3"/>
</dbReference>
<dbReference type="SMART" id="SM00028">
    <property type="entry name" value="TPR"/>
    <property type="match status" value="4"/>
</dbReference>
<evidence type="ECO:0000256" key="4">
    <source>
        <dbReference type="SAM" id="Phobius"/>
    </source>
</evidence>
<keyword evidence="4" id="KW-0472">Membrane</keyword>
<keyword evidence="4" id="KW-0812">Transmembrane</keyword>
<organism evidence="5 6">
    <name type="scientific">Thalassospira marina</name>
    <dbReference type="NCBI Taxonomy" id="2048283"/>
    <lineage>
        <taxon>Bacteria</taxon>
        <taxon>Pseudomonadati</taxon>
        <taxon>Pseudomonadota</taxon>
        <taxon>Alphaproteobacteria</taxon>
        <taxon>Rhodospirillales</taxon>
        <taxon>Thalassospiraceae</taxon>
        <taxon>Thalassospira</taxon>
    </lineage>
</organism>
<dbReference type="InterPro" id="IPR051012">
    <property type="entry name" value="CellSynth/LPSAsmb/PSIAsmb"/>
</dbReference>
<dbReference type="EMBL" id="NWTK01000023">
    <property type="protein sequence ID" value="PKR48410.1"/>
    <property type="molecule type" value="Genomic_DNA"/>
</dbReference>
<evidence type="ECO:0000256" key="2">
    <source>
        <dbReference type="ARBA" id="ARBA00022803"/>
    </source>
</evidence>
<protein>
    <recommendedName>
        <fullName evidence="7">PEP-CTERM system TPR-repeat protein PrsT</fullName>
    </recommendedName>
</protein>
<keyword evidence="2 3" id="KW-0802">TPR repeat</keyword>
<name>A0A2N3KD03_9PROT</name>
<reference evidence="5 6" key="1">
    <citation type="submission" date="2017-09" db="EMBL/GenBank/DDBJ databases">
        <title>Biodiversity and function of Thalassospira species in the particle-attached aromatic-hydrocarbon-degrading consortia from the surface seawater of the South China Sea.</title>
        <authorList>
            <person name="Dong C."/>
            <person name="Liu R."/>
            <person name="Shao Z."/>
        </authorList>
    </citation>
    <scope>NUCLEOTIDE SEQUENCE [LARGE SCALE GENOMIC DNA]</scope>
    <source>
        <strain evidence="5 6">CSC1P2</strain>
    </source>
</reference>
<keyword evidence="4" id="KW-1133">Transmembrane helix</keyword>
<dbReference type="InterPro" id="IPR011990">
    <property type="entry name" value="TPR-like_helical_dom_sf"/>
</dbReference>
<evidence type="ECO:0000313" key="6">
    <source>
        <dbReference type="Proteomes" id="UP000233597"/>
    </source>
</evidence>
<dbReference type="Proteomes" id="UP000233597">
    <property type="component" value="Unassembled WGS sequence"/>
</dbReference>
<comment type="caution">
    <text evidence="5">The sequence shown here is derived from an EMBL/GenBank/DDBJ whole genome shotgun (WGS) entry which is preliminary data.</text>
</comment>
<evidence type="ECO:0000256" key="1">
    <source>
        <dbReference type="ARBA" id="ARBA00022737"/>
    </source>
</evidence>
<accession>A0A2N3KD03</accession>
<evidence type="ECO:0000313" key="5">
    <source>
        <dbReference type="EMBL" id="PKR48410.1"/>
    </source>
</evidence>
<dbReference type="PROSITE" id="PS50005">
    <property type="entry name" value="TPR"/>
    <property type="match status" value="1"/>
</dbReference>
<proteinExistence type="predicted"/>
<feature type="transmembrane region" description="Helical" evidence="4">
    <location>
        <begin position="7"/>
        <end position="29"/>
    </location>
</feature>
<evidence type="ECO:0008006" key="7">
    <source>
        <dbReference type="Google" id="ProtNLM"/>
    </source>
</evidence>
<feature type="repeat" description="TPR" evidence="3">
    <location>
        <begin position="63"/>
        <end position="96"/>
    </location>
</feature>
<dbReference type="InterPro" id="IPR019734">
    <property type="entry name" value="TPR_rpt"/>
</dbReference>
<sequence>MRLGTINLTSLGVIIAMTGAVITSGMLLVPSKRELANIYFRDKDFVKSRAFYEEEYAAGNRSIDVYGALSRIYLQNGEIDRAITLFEELRNQNPTSVRILSDLGTLYQYAQRPDDYTATLEALREIAPTETLLRNLSNIYNFKGRYRDQIGVLRELADRGWATDNDLVSIVYLYASLGDPTKSVDYVEELLNRPNGFSPRLAELKLRLLFDTGQPARAHDFAVEWMRKAPVFATARVITSLYQTRAQTAQLLDVLETLRTIPAQKIQPLEILYASILLDANRIADARAVLAPYIADNSLNDDGWAVAIRAAIGAGDLQGAIAYLGKHPDASPPDLMTYGLEIALQRGDLQSASAFADHIPEDIRLTAPVLWARYAVLRNDQPDIGKWIKLALAQKNMAFTNRYDLAILLNDLGRTSDLLPVLDELARTTPLDGDIFSIANLYVALGQAEHGLPLLRPALEGNPVFRNQAALALLNAATGRGDLAQKWLASANSTELDADLLSTLYGTAAQGKAYGFAELLAREMTRRQPSLENQLLVLEAIWQQNDIARLNAALDALPVAQNMPVGDATRLAQFMMDINQPARAYALARGYGAEFPSHADLADIWVSAALATGHMQELFDTLASINLPPRDMSQATFSAYIEAATTLDKTAPLHEDILARYAELPSWLRSLLIDRALDTGDIRFAQSYLQREMTLRDGELWVYLASARAEFADKHFDTARAMLQKSLQHLSASTPQSLLQMARIWQIIGATDTANTTNPANADNATPTGPNAGLDRDAMAALGKILDVLAQAKTLDDGSLPEAALLFRTLDRRTDGLAFINRVSPQPRSYNGALAQAILAISPTTPKDIRDWIATYKWQAEQIGDLATLQGLASRSGDLATEIIATQKQFDLGPDNPAIRFALADARLRNGDIATAMDLAKALPLSNPDYRNLYTETLRQSVNAGGPGRKELVVLLAQDLKDSTEPSKTQLVYDLIGLKAYDTVLPELAQRADQSIEWGNYYFDALNALGRGKEALAYLAKQADAPGLANRERQEIAFRLLSTGEKTAASRIFQNVAVQSGPDSEAAKTLLYLWGPRLTDQQADWITDRISQSSGKTRLAWLEIAGNAFAPDRANKILGQYAGQYGTNPKFVEQLVATYQKAGNRAALLGLLDDQRKQAASDPVRLKTLLAAAQANNFEGLAQQIAERLTVIDRTAPEPFRIMGQLAFSREQFDNARAYLERYLALAPAGDFESYYQLAESNDRLGRQKAASQNYRKSLDLLRTQKNPTFYMRHLEGLLLQRLQRYDEAVAIFSQLLRENPGDAGVIADIAETRLLQRSPQRALQQVRGK</sequence>
<evidence type="ECO:0000256" key="3">
    <source>
        <dbReference type="PROSITE-ProRule" id="PRU00339"/>
    </source>
</evidence>
<dbReference type="PANTHER" id="PTHR45586:SF1">
    <property type="entry name" value="LIPOPOLYSACCHARIDE ASSEMBLY PROTEIN B"/>
    <property type="match status" value="1"/>
</dbReference>
<gene>
    <name evidence="5" type="ORF">COO20_24400</name>
</gene>
<dbReference type="PANTHER" id="PTHR45586">
    <property type="entry name" value="TPR REPEAT-CONTAINING PROTEIN PA4667"/>
    <property type="match status" value="1"/>
</dbReference>